<comment type="catalytic activity">
    <reaction evidence="6">
        <text>choline + 2 reduced [2Fe-2S]-[ferredoxin] + O2 + 2 H(+) = betaine aldehyde hydrate + 2 oxidized [2Fe-2S]-[ferredoxin] + H2O</text>
        <dbReference type="Rhea" id="RHEA:17769"/>
        <dbReference type="Rhea" id="RHEA-COMP:10000"/>
        <dbReference type="Rhea" id="RHEA-COMP:10001"/>
        <dbReference type="ChEBI" id="CHEBI:15354"/>
        <dbReference type="ChEBI" id="CHEBI:15377"/>
        <dbReference type="ChEBI" id="CHEBI:15378"/>
        <dbReference type="ChEBI" id="CHEBI:15379"/>
        <dbReference type="ChEBI" id="CHEBI:15870"/>
        <dbReference type="ChEBI" id="CHEBI:33737"/>
        <dbReference type="ChEBI" id="CHEBI:33738"/>
        <dbReference type="EC" id="1.14.15.7"/>
    </reaction>
</comment>
<dbReference type="Gene3D" id="3.90.380.10">
    <property type="entry name" value="Naphthalene 1,2-dioxygenase Alpha Subunit, Chain A, domain 1"/>
    <property type="match status" value="2"/>
</dbReference>
<dbReference type="EC" id="1.14.15.7" evidence="4"/>
<evidence type="ECO:0000256" key="5">
    <source>
        <dbReference type="ARBA" id="ARBA00014931"/>
    </source>
</evidence>
<sequence length="340" mass="39179">MDSLARTLPASWFCSEPLYQLERRGVFQKSWHFLGPITRFHNRSEKVIYEIAQTTLVVENRSPSSDGITFEGVVVYAQDESTTKQSTQIKSHQTTSGLIFATISLNTPSFEEFFSGLDELTSKVDFTKLPHRRSISYEGNFNWKTMIDGFQECLHCQYTHPAFTKYYPPTFYCVINHTNFSQHIADPRKEDITSDGLFLYLYPICTLNIYGGGMSSFRTLPTREPGRSRMEFDYYHSGTDEEFEEYFKFVRQVAIEDFELCEKAQKNLEAGVYGEGVLNPIKENGVSFYQARVKEAVYRQFEEDKMERSKRKIEKEGAKICEKESLRGVTGDGNIKSCAV</sequence>
<dbReference type="Proteomes" id="UP000701801">
    <property type="component" value="Unassembled WGS sequence"/>
</dbReference>
<feature type="domain" description="Aromatic-ring-hydroxylating dioxygenase alpha subunit C-terminal" evidence="7">
    <location>
        <begin position="128"/>
        <end position="171"/>
    </location>
</feature>
<evidence type="ECO:0000256" key="1">
    <source>
        <dbReference type="ARBA" id="ARBA00002149"/>
    </source>
</evidence>
<evidence type="ECO:0000256" key="6">
    <source>
        <dbReference type="ARBA" id="ARBA00049097"/>
    </source>
</evidence>
<evidence type="ECO:0000259" key="7">
    <source>
        <dbReference type="Pfam" id="PF00848"/>
    </source>
</evidence>
<keyword evidence="9" id="KW-1185">Reference proteome</keyword>
<feature type="domain" description="Aromatic-ring-hydroxylating dioxygenase alpha subunit C-terminal" evidence="7">
    <location>
        <begin position="193"/>
        <end position="296"/>
    </location>
</feature>
<dbReference type="GO" id="GO:0051537">
    <property type="term" value="F:2 iron, 2 sulfur cluster binding"/>
    <property type="evidence" value="ECO:0007669"/>
    <property type="project" value="InterPro"/>
</dbReference>
<dbReference type="GO" id="GO:0019133">
    <property type="term" value="F:choline monooxygenase activity"/>
    <property type="evidence" value="ECO:0007669"/>
    <property type="project" value="UniProtKB-EC"/>
</dbReference>
<dbReference type="CDD" id="cd00680">
    <property type="entry name" value="RHO_alpha_C"/>
    <property type="match status" value="1"/>
</dbReference>
<evidence type="ECO:0000313" key="9">
    <source>
        <dbReference type="Proteomes" id="UP000701801"/>
    </source>
</evidence>
<dbReference type="GO" id="GO:0005506">
    <property type="term" value="F:iron ion binding"/>
    <property type="evidence" value="ECO:0007669"/>
    <property type="project" value="InterPro"/>
</dbReference>
<protein>
    <recommendedName>
        <fullName evidence="5">Choline monooxygenase, chloroplastic</fullName>
        <ecNumber evidence="4">1.14.15.7</ecNumber>
    </recommendedName>
</protein>
<dbReference type="OrthoDB" id="426882at2759"/>
<dbReference type="InterPro" id="IPR036922">
    <property type="entry name" value="Rieske_2Fe-2S_sf"/>
</dbReference>
<proteinExistence type="inferred from homology"/>
<evidence type="ECO:0000313" key="8">
    <source>
        <dbReference type="EMBL" id="CAG8980346.1"/>
    </source>
</evidence>
<dbReference type="InterPro" id="IPR001663">
    <property type="entry name" value="Rng_hydr_dOase-A"/>
</dbReference>
<dbReference type="EMBL" id="CAJVRM010000380">
    <property type="protein sequence ID" value="CAG8980346.1"/>
    <property type="molecule type" value="Genomic_DNA"/>
</dbReference>
<evidence type="ECO:0000256" key="2">
    <source>
        <dbReference type="ARBA" id="ARBA00004866"/>
    </source>
</evidence>
<dbReference type="PANTHER" id="PTHR43756">
    <property type="entry name" value="CHOLINE MONOOXYGENASE, CHLOROPLASTIC"/>
    <property type="match status" value="1"/>
</dbReference>
<evidence type="ECO:0000256" key="3">
    <source>
        <dbReference type="ARBA" id="ARBA00010848"/>
    </source>
</evidence>
<name>A0A9N9LZJ7_9HELO</name>
<dbReference type="PANTHER" id="PTHR43756:SF3">
    <property type="entry name" value="CHOLINE MONOOXYGENASE, CHLOROPLASTIC"/>
    <property type="match status" value="1"/>
</dbReference>
<comment type="function">
    <text evidence="1">Catalyzes the first step of the osmoprotectant glycine betaine synthesis.</text>
</comment>
<accession>A0A9N9LZJ7</accession>
<organism evidence="8 9">
    <name type="scientific">Hymenoscyphus albidus</name>
    <dbReference type="NCBI Taxonomy" id="595503"/>
    <lineage>
        <taxon>Eukaryota</taxon>
        <taxon>Fungi</taxon>
        <taxon>Dikarya</taxon>
        <taxon>Ascomycota</taxon>
        <taxon>Pezizomycotina</taxon>
        <taxon>Leotiomycetes</taxon>
        <taxon>Helotiales</taxon>
        <taxon>Helotiaceae</taxon>
        <taxon>Hymenoscyphus</taxon>
    </lineage>
</organism>
<dbReference type="AlphaFoldDB" id="A0A9N9LZJ7"/>
<dbReference type="SUPFAM" id="SSF50022">
    <property type="entry name" value="ISP domain"/>
    <property type="match status" value="1"/>
</dbReference>
<evidence type="ECO:0000256" key="4">
    <source>
        <dbReference type="ARBA" id="ARBA00012763"/>
    </source>
</evidence>
<dbReference type="SUPFAM" id="SSF55961">
    <property type="entry name" value="Bet v1-like"/>
    <property type="match status" value="1"/>
</dbReference>
<dbReference type="Pfam" id="PF00848">
    <property type="entry name" value="Ring_hydroxyl_A"/>
    <property type="match status" value="2"/>
</dbReference>
<comment type="pathway">
    <text evidence="2">Amine and polyamine biosynthesis; betaine biosynthesis via choline pathway; betaine aldehyde from choline (monooxygenase route): step 1/1.</text>
</comment>
<gene>
    <name evidence="8" type="ORF">HYALB_00011450</name>
</gene>
<comment type="caution">
    <text evidence="8">The sequence shown here is derived from an EMBL/GenBank/DDBJ whole genome shotgun (WGS) entry which is preliminary data.</text>
</comment>
<dbReference type="InterPro" id="IPR015879">
    <property type="entry name" value="Ring_hydroxy_dOase_asu_C_dom"/>
</dbReference>
<comment type="similarity">
    <text evidence="3">Belongs to the choline monooxygenase family.</text>
</comment>
<reference evidence="8" key="1">
    <citation type="submission" date="2021-07" db="EMBL/GenBank/DDBJ databases">
        <authorList>
            <person name="Durling M."/>
        </authorList>
    </citation>
    <scope>NUCLEOTIDE SEQUENCE</scope>
</reference>